<dbReference type="Proteomes" id="UP000061018">
    <property type="component" value="Chromosome"/>
</dbReference>
<evidence type="ECO:0000313" key="1">
    <source>
        <dbReference type="EMBL" id="AKZ56237.1"/>
    </source>
</evidence>
<organism evidence="1 2">
    <name type="scientific">Streptomyces ambofaciens (strain ATCC 23877 / 3486 / DSM 40053 / JCM 4204 / NBRC 12836 / NRRL B-2516)</name>
    <dbReference type="NCBI Taxonomy" id="278992"/>
    <lineage>
        <taxon>Bacteria</taxon>
        <taxon>Bacillati</taxon>
        <taxon>Actinomycetota</taxon>
        <taxon>Actinomycetes</taxon>
        <taxon>Kitasatosporales</taxon>
        <taxon>Streptomycetaceae</taxon>
        <taxon>Streptomyces</taxon>
    </lineage>
</organism>
<name>A0A0K2ATT5_STRA7</name>
<dbReference type="AlphaFoldDB" id="A0A0K2ATT5"/>
<gene>
    <name evidence="1" type="ORF">SAM23877_3188</name>
</gene>
<sequence>MWGYAYELASLRELVRSGTYASAFSN</sequence>
<accession>A0A0K2ATT5</accession>
<dbReference type="EMBL" id="CP012382">
    <property type="protein sequence ID" value="AKZ56237.1"/>
    <property type="molecule type" value="Genomic_DNA"/>
</dbReference>
<evidence type="ECO:0000313" key="2">
    <source>
        <dbReference type="Proteomes" id="UP000061018"/>
    </source>
</evidence>
<protein>
    <submittedName>
        <fullName evidence="1">Uncharacterized protein</fullName>
    </submittedName>
</protein>
<proteinExistence type="predicted"/>
<dbReference type="KEGG" id="samb:SAM23877_3188"/>
<reference evidence="2" key="1">
    <citation type="journal article" date="2015" name="J. Biotechnol.">
        <title>Complete genome sequence of Streptomyces ambofaciens ATCC 23877, the spiramycin producer.</title>
        <authorList>
            <person name="Thibessard A."/>
            <person name="Haas D."/>
            <person name="Gerbaud C."/>
            <person name="Aigle B."/>
            <person name="Lautru S."/>
            <person name="Pernodet J.L."/>
            <person name="Leblond P."/>
        </authorList>
    </citation>
    <scope>NUCLEOTIDE SEQUENCE [LARGE SCALE GENOMIC DNA]</scope>
    <source>
        <strain evidence="2">ATCC 23877 / 3486 / DSM 40053 / JCM 4204 / NBRC 12836 / NRRL B-2516</strain>
    </source>
</reference>